<dbReference type="EMBL" id="JAJDKZ010000017">
    <property type="protein sequence ID" value="MCB8610426.1"/>
    <property type="molecule type" value="Genomic_DNA"/>
</dbReference>
<comment type="caution">
    <text evidence="1">The sequence shown here is derived from an EMBL/GenBank/DDBJ whole genome shotgun (WGS) entry which is preliminary data.</text>
</comment>
<evidence type="ECO:0000313" key="1">
    <source>
        <dbReference type="EMBL" id="MCB8610426.1"/>
    </source>
</evidence>
<dbReference type="Proteomes" id="UP001198439">
    <property type="component" value="Unassembled WGS sequence"/>
</dbReference>
<dbReference type="AlphaFoldDB" id="A0AAW4VMR2"/>
<reference evidence="1" key="1">
    <citation type="submission" date="2021-10" db="EMBL/GenBank/DDBJ databases">
        <title>Collection of gut derived symbiotic bacterial strains cultured from healthy donors.</title>
        <authorList>
            <person name="Lin H."/>
            <person name="Littmann E."/>
            <person name="Kohout C."/>
            <person name="Pamer E.G."/>
        </authorList>
    </citation>
    <scope>NUCLEOTIDE SEQUENCE</scope>
    <source>
        <strain evidence="1">DFI.4.48</strain>
    </source>
</reference>
<sequence>MNNRKTVAELDEIVIEIINLLADKGVSVNDARYISGNIPTVLEVETKVKRID</sequence>
<proteinExistence type="predicted"/>
<evidence type="ECO:0000313" key="2">
    <source>
        <dbReference type="Proteomes" id="UP001198439"/>
    </source>
</evidence>
<dbReference type="RefSeq" id="WP_227279633.1">
    <property type="nucleotide sequence ID" value="NZ_JAJDKR010000016.1"/>
</dbReference>
<protein>
    <submittedName>
        <fullName evidence="1">Uncharacterized protein</fullName>
    </submittedName>
</protein>
<organism evidence="1 2">
    <name type="scientific">Faecalibacillus faecis</name>
    <dbReference type="NCBI Taxonomy" id="1982628"/>
    <lineage>
        <taxon>Bacteria</taxon>
        <taxon>Bacillati</taxon>
        <taxon>Bacillota</taxon>
        <taxon>Erysipelotrichia</taxon>
        <taxon>Erysipelotrichales</taxon>
        <taxon>Coprobacillaceae</taxon>
        <taxon>Faecalibacillus</taxon>
    </lineage>
</organism>
<name>A0AAW4VMR2_9FIRM</name>
<accession>A0AAW4VMR2</accession>
<gene>
    <name evidence="1" type="ORF">LJD69_07440</name>
</gene>